<evidence type="ECO:0000259" key="1">
    <source>
        <dbReference type="Pfam" id="PF01323"/>
    </source>
</evidence>
<sequence length="187" mass="21028">MEEALKKLPAECKVTIEWKPFFLDPSAPSPGVNKLEHYHKKFGKGRVDSMVPYMKEQGAKVGIKFSYGGKVGNTLDSHRLVEFAKKKGKQDECIEKLMSYYFEQEKDISDKKVLAQAANEIGIDAKELLEGNEYDDAVKKEVENAYRMGISGVPAFIINHSVSLSGAQETETWEEVLSELGYLKESK</sequence>
<dbReference type="PANTHER" id="PTHR13887:SF41">
    <property type="entry name" value="THIOREDOXIN SUPERFAMILY PROTEIN"/>
    <property type="match status" value="1"/>
</dbReference>
<proteinExistence type="predicted"/>
<dbReference type="SUPFAM" id="SSF52833">
    <property type="entry name" value="Thioredoxin-like"/>
    <property type="match status" value="1"/>
</dbReference>
<dbReference type="PANTHER" id="PTHR13887">
    <property type="entry name" value="GLUTATHIONE S-TRANSFERASE KAPPA"/>
    <property type="match status" value="1"/>
</dbReference>
<feature type="domain" description="DSBA-like thioredoxin" evidence="1">
    <location>
        <begin position="2"/>
        <end position="177"/>
    </location>
</feature>
<dbReference type="EMBL" id="HBHP01032286">
    <property type="protein sequence ID" value="CAD9775887.1"/>
    <property type="molecule type" value="Transcribed_RNA"/>
</dbReference>
<protein>
    <recommendedName>
        <fullName evidence="1">DSBA-like thioredoxin domain-containing protein</fullName>
    </recommendedName>
</protein>
<dbReference type="AlphaFoldDB" id="A0A7S2U0V7"/>
<gene>
    <name evidence="2" type="ORF">LSP00402_LOCUS19891</name>
</gene>
<reference evidence="2" key="1">
    <citation type="submission" date="2021-01" db="EMBL/GenBank/DDBJ databases">
        <authorList>
            <person name="Corre E."/>
            <person name="Pelletier E."/>
            <person name="Niang G."/>
            <person name="Scheremetjew M."/>
            <person name="Finn R."/>
            <person name="Kale V."/>
            <person name="Holt S."/>
            <person name="Cochrane G."/>
            <person name="Meng A."/>
            <person name="Brown T."/>
            <person name="Cohen L."/>
        </authorList>
    </citation>
    <scope>NUCLEOTIDE SEQUENCE</scope>
    <source>
        <strain evidence="2">CCMP622</strain>
    </source>
</reference>
<organism evidence="2">
    <name type="scientific">Lotharella oceanica</name>
    <dbReference type="NCBI Taxonomy" id="641309"/>
    <lineage>
        <taxon>Eukaryota</taxon>
        <taxon>Sar</taxon>
        <taxon>Rhizaria</taxon>
        <taxon>Cercozoa</taxon>
        <taxon>Chlorarachniophyceae</taxon>
        <taxon>Lotharella</taxon>
    </lineage>
</organism>
<dbReference type="CDD" id="cd03024">
    <property type="entry name" value="DsbA_FrnE"/>
    <property type="match status" value="1"/>
</dbReference>
<dbReference type="Gene3D" id="3.40.30.10">
    <property type="entry name" value="Glutaredoxin"/>
    <property type="match status" value="1"/>
</dbReference>
<dbReference type="InterPro" id="IPR036249">
    <property type="entry name" value="Thioredoxin-like_sf"/>
</dbReference>
<accession>A0A7S2U0V7</accession>
<dbReference type="Pfam" id="PF01323">
    <property type="entry name" value="DSBA"/>
    <property type="match status" value="1"/>
</dbReference>
<dbReference type="GO" id="GO:0016491">
    <property type="term" value="F:oxidoreductase activity"/>
    <property type="evidence" value="ECO:0007669"/>
    <property type="project" value="InterPro"/>
</dbReference>
<dbReference type="InterPro" id="IPR001853">
    <property type="entry name" value="DSBA-like_thioredoxin_dom"/>
</dbReference>
<name>A0A7S2U0V7_9EUKA</name>
<evidence type="ECO:0000313" key="2">
    <source>
        <dbReference type="EMBL" id="CAD9775887.1"/>
    </source>
</evidence>